<evidence type="ECO:0000256" key="10">
    <source>
        <dbReference type="ARBA" id="ARBA00051680"/>
    </source>
</evidence>
<dbReference type="SUPFAM" id="SSF56112">
    <property type="entry name" value="Protein kinase-like (PK-like)"/>
    <property type="match status" value="1"/>
</dbReference>
<dbReference type="Gene3D" id="1.10.510.10">
    <property type="entry name" value="Transferase(Phosphotransferase) domain 1"/>
    <property type="match status" value="1"/>
</dbReference>
<comment type="similarity">
    <text evidence="7">Belongs to the protein kinase superfamily. CMGC Ser/Thr protein kinase family. Lammer subfamily.</text>
</comment>
<dbReference type="PANTHER" id="PTHR45646">
    <property type="entry name" value="SERINE/THREONINE-PROTEIN KINASE DOA-RELATED"/>
    <property type="match status" value="1"/>
</dbReference>
<dbReference type="CDD" id="cd14134">
    <property type="entry name" value="PKc_CLK"/>
    <property type="match status" value="1"/>
</dbReference>
<dbReference type="AlphaFoldDB" id="A0A2K3Q6P1"/>
<dbReference type="InterPro" id="IPR051175">
    <property type="entry name" value="CLK_kinases"/>
</dbReference>
<dbReference type="FunFam" id="1.10.510.10:FF:000612">
    <property type="entry name" value="Serine/threonine-protein kinase AFC2"/>
    <property type="match status" value="1"/>
</dbReference>
<feature type="compositionally biased region" description="Polar residues" evidence="12">
    <location>
        <begin position="161"/>
        <end position="174"/>
    </location>
</feature>
<evidence type="ECO:0000256" key="7">
    <source>
        <dbReference type="ARBA" id="ARBA00037966"/>
    </source>
</evidence>
<keyword evidence="2" id="KW-0723">Serine/threonine-protein kinase</keyword>
<comment type="caution">
    <text evidence="14">The sequence shown here is derived from an EMBL/GenBank/DDBJ whole genome shotgun (WGS) entry which is preliminary data.</text>
</comment>
<dbReference type="STRING" id="45235.A0A2K3Q6P1"/>
<dbReference type="InterPro" id="IPR011009">
    <property type="entry name" value="Kinase-like_dom_sf"/>
</dbReference>
<evidence type="ECO:0000313" key="14">
    <source>
        <dbReference type="EMBL" id="PNY23240.1"/>
    </source>
</evidence>
<comment type="catalytic activity">
    <reaction evidence="10">
        <text>L-tyrosyl-[protein] + ATP = O-phospho-L-tyrosyl-[protein] + ADP + H(+)</text>
        <dbReference type="Rhea" id="RHEA:10596"/>
        <dbReference type="Rhea" id="RHEA-COMP:10136"/>
        <dbReference type="Rhea" id="RHEA-COMP:20101"/>
        <dbReference type="ChEBI" id="CHEBI:15378"/>
        <dbReference type="ChEBI" id="CHEBI:30616"/>
        <dbReference type="ChEBI" id="CHEBI:46858"/>
        <dbReference type="ChEBI" id="CHEBI:61978"/>
        <dbReference type="ChEBI" id="CHEBI:456216"/>
        <dbReference type="EC" id="2.7.12.1"/>
    </reaction>
</comment>
<keyword evidence="6 11" id="KW-0067">ATP-binding</keyword>
<dbReference type="PROSITE" id="PS00107">
    <property type="entry name" value="PROTEIN_KINASE_ATP"/>
    <property type="match status" value="1"/>
</dbReference>
<organism evidence="14 15">
    <name type="scientific">Tolypocladium capitatum</name>
    <dbReference type="NCBI Taxonomy" id="45235"/>
    <lineage>
        <taxon>Eukaryota</taxon>
        <taxon>Fungi</taxon>
        <taxon>Dikarya</taxon>
        <taxon>Ascomycota</taxon>
        <taxon>Pezizomycotina</taxon>
        <taxon>Sordariomycetes</taxon>
        <taxon>Hypocreomycetidae</taxon>
        <taxon>Hypocreales</taxon>
        <taxon>Ophiocordycipitaceae</taxon>
        <taxon>Tolypocladium</taxon>
    </lineage>
</organism>
<dbReference type="OrthoDB" id="283111at2759"/>
<evidence type="ECO:0000256" key="4">
    <source>
        <dbReference type="ARBA" id="ARBA00022741"/>
    </source>
</evidence>
<reference evidence="14 15" key="1">
    <citation type="submission" date="2017-08" db="EMBL/GenBank/DDBJ databases">
        <title>Harnessing the power of phylogenomics to disentangle the directionality and signatures of interkingdom host jumping in the parasitic fungal genus Tolypocladium.</title>
        <authorList>
            <person name="Quandt C.A."/>
            <person name="Patterson W."/>
            <person name="Spatafora J.W."/>
        </authorList>
    </citation>
    <scope>NUCLEOTIDE SEQUENCE [LARGE SCALE GENOMIC DNA]</scope>
    <source>
        <strain evidence="14 15">CBS 113982</strain>
    </source>
</reference>
<keyword evidence="3" id="KW-0808">Transferase</keyword>
<evidence type="ECO:0000256" key="1">
    <source>
        <dbReference type="ARBA" id="ARBA00013203"/>
    </source>
</evidence>
<dbReference type="GO" id="GO:0004712">
    <property type="term" value="F:protein serine/threonine/tyrosine kinase activity"/>
    <property type="evidence" value="ECO:0007669"/>
    <property type="project" value="UniProtKB-EC"/>
</dbReference>
<dbReference type="SMART" id="SM00220">
    <property type="entry name" value="S_TKc"/>
    <property type="match status" value="1"/>
</dbReference>
<name>A0A2K3Q6P1_9HYPO</name>
<evidence type="ECO:0000256" key="6">
    <source>
        <dbReference type="ARBA" id="ARBA00022840"/>
    </source>
</evidence>
<accession>A0A2K3Q6P1</accession>
<evidence type="ECO:0000256" key="5">
    <source>
        <dbReference type="ARBA" id="ARBA00022777"/>
    </source>
</evidence>
<evidence type="ECO:0000256" key="2">
    <source>
        <dbReference type="ARBA" id="ARBA00022527"/>
    </source>
</evidence>
<gene>
    <name evidence="14" type="ORF">TCAP_06808</name>
</gene>
<feature type="compositionally biased region" description="Polar residues" evidence="12">
    <location>
        <begin position="114"/>
        <end position="125"/>
    </location>
</feature>
<proteinExistence type="inferred from homology"/>
<comment type="catalytic activity">
    <reaction evidence="9">
        <text>L-threonyl-[protein] + ATP = O-phospho-L-threonyl-[protein] + ADP + H(+)</text>
        <dbReference type="Rhea" id="RHEA:46608"/>
        <dbReference type="Rhea" id="RHEA-COMP:11060"/>
        <dbReference type="Rhea" id="RHEA-COMP:11605"/>
        <dbReference type="ChEBI" id="CHEBI:15378"/>
        <dbReference type="ChEBI" id="CHEBI:30013"/>
        <dbReference type="ChEBI" id="CHEBI:30616"/>
        <dbReference type="ChEBI" id="CHEBI:61977"/>
        <dbReference type="ChEBI" id="CHEBI:456216"/>
        <dbReference type="EC" id="2.7.12.1"/>
    </reaction>
</comment>
<keyword evidence="5 14" id="KW-0418">Kinase</keyword>
<dbReference type="PROSITE" id="PS50011">
    <property type="entry name" value="PROTEIN_KINASE_DOM"/>
    <property type="match status" value="1"/>
</dbReference>
<keyword evidence="4 11" id="KW-0547">Nucleotide-binding</keyword>
<protein>
    <recommendedName>
        <fullName evidence="1">dual-specificity kinase</fullName>
        <ecNumber evidence="1">2.7.12.1</ecNumber>
    </recommendedName>
</protein>
<feature type="region of interest" description="Disordered" evidence="12">
    <location>
        <begin position="81"/>
        <end position="282"/>
    </location>
</feature>
<feature type="domain" description="Protein kinase" evidence="13">
    <location>
        <begin position="334"/>
        <end position="673"/>
    </location>
</feature>
<evidence type="ECO:0000259" key="13">
    <source>
        <dbReference type="PROSITE" id="PS50011"/>
    </source>
</evidence>
<dbReference type="InterPro" id="IPR000719">
    <property type="entry name" value="Prot_kinase_dom"/>
</dbReference>
<dbReference type="GO" id="GO:0005634">
    <property type="term" value="C:nucleus"/>
    <property type="evidence" value="ECO:0007669"/>
    <property type="project" value="TreeGrafter"/>
</dbReference>
<dbReference type="GO" id="GO:0004674">
    <property type="term" value="F:protein serine/threonine kinase activity"/>
    <property type="evidence" value="ECO:0007669"/>
    <property type="project" value="UniProtKB-KW"/>
</dbReference>
<evidence type="ECO:0000256" key="8">
    <source>
        <dbReference type="ARBA" id="ARBA00049003"/>
    </source>
</evidence>
<dbReference type="Pfam" id="PF00069">
    <property type="entry name" value="Pkinase"/>
    <property type="match status" value="1"/>
</dbReference>
<dbReference type="InterPro" id="IPR017441">
    <property type="entry name" value="Protein_kinase_ATP_BS"/>
</dbReference>
<evidence type="ECO:0000256" key="9">
    <source>
        <dbReference type="ARBA" id="ARBA00049308"/>
    </source>
</evidence>
<dbReference type="GO" id="GO:0043484">
    <property type="term" value="P:regulation of RNA splicing"/>
    <property type="evidence" value="ECO:0007669"/>
    <property type="project" value="TreeGrafter"/>
</dbReference>
<evidence type="ECO:0000256" key="11">
    <source>
        <dbReference type="PROSITE-ProRule" id="PRU10141"/>
    </source>
</evidence>
<dbReference type="PROSITE" id="PS00108">
    <property type="entry name" value="PROTEIN_KINASE_ST"/>
    <property type="match status" value="1"/>
</dbReference>
<dbReference type="Gene3D" id="3.30.200.20">
    <property type="entry name" value="Phosphorylase Kinase, domain 1"/>
    <property type="match status" value="1"/>
</dbReference>
<dbReference type="PANTHER" id="PTHR45646:SF11">
    <property type="entry name" value="SERINE_THREONINE-PROTEIN KINASE DOA"/>
    <property type="match status" value="1"/>
</dbReference>
<evidence type="ECO:0000313" key="15">
    <source>
        <dbReference type="Proteomes" id="UP000236621"/>
    </source>
</evidence>
<dbReference type="EMBL" id="NRSZ01001121">
    <property type="protein sequence ID" value="PNY23240.1"/>
    <property type="molecule type" value="Genomic_DNA"/>
</dbReference>
<feature type="binding site" evidence="11">
    <location>
        <position position="363"/>
    </location>
    <ligand>
        <name>ATP</name>
        <dbReference type="ChEBI" id="CHEBI:30616"/>
    </ligand>
</feature>
<keyword evidence="15" id="KW-1185">Reference proteome</keyword>
<dbReference type="InterPro" id="IPR008271">
    <property type="entry name" value="Ser/Thr_kinase_AS"/>
</dbReference>
<sequence length="707" mass="79069">MSTPTTAVAALPRYHTHCHHPSYPHQPHGSSTVASTASTTVNYRSAAASTVLPPSATTTTTVSASGAARLLPFYQPASVGSPAGADGVVQSHPDDDDHLHNLNPSSTAHHDDSYTSTMSAAGSDQPSRKRRRSREPDWNNFYRNGLPKEIIVIDDSPEPEANTSRKITNGNTTVAAAAARDSLAQQPAKKRRRDDDPATSRAAGYHVQYVGSHTNTPLQNTTPIGSTLSSDRTNSALHTTAPTSLSSNSHYEDVQAPLKRKRTRQQVANEAKRRDIDGLGDPFFTYKPPPYPPKKAAEVHVRVVQDRHHNKGHKVDDDDGHYIVVPDAELTDKYQITSLLGQGTFGKVVQARDRRRNKLVAVKIIRSVQKYRDASRIELRVLATLKANDEENRNRCIHLQDCFDYRGHICIVTDLLGQSVFDFLKGNGFVPFPNSQIQSFARQLFTSVAFLHDLNLIHTDLKPENVLLCDNSYQTFTYNRKIPSSSTTINRLATQRRVLLDTEIQLIDFGSATFQDEYHSSVVSTRHYRAPEIILGLGWSFPCDIWSIGCILVEFFTGDALFQTHDNLEHLAMMEAVVGYRIDPHLVQTVNKMSTRSGGNPASKFFKRLKLDYPTTDTTRGSRRFVKAMKQLHDVIPSNTTFFKNFLDLLRKIFIYDPAQRITAKEALNHAWFKEMAVPDDGTEAAKIRLERKRAEQEHLRTAHFVG</sequence>
<dbReference type="Proteomes" id="UP000236621">
    <property type="component" value="Unassembled WGS sequence"/>
</dbReference>
<evidence type="ECO:0000256" key="12">
    <source>
        <dbReference type="SAM" id="MobiDB-lite"/>
    </source>
</evidence>
<comment type="catalytic activity">
    <reaction evidence="8">
        <text>L-seryl-[protein] + ATP = O-phospho-L-seryl-[protein] + ADP + H(+)</text>
        <dbReference type="Rhea" id="RHEA:17989"/>
        <dbReference type="Rhea" id="RHEA-COMP:9863"/>
        <dbReference type="Rhea" id="RHEA-COMP:11604"/>
        <dbReference type="ChEBI" id="CHEBI:15378"/>
        <dbReference type="ChEBI" id="CHEBI:29999"/>
        <dbReference type="ChEBI" id="CHEBI:30616"/>
        <dbReference type="ChEBI" id="CHEBI:83421"/>
        <dbReference type="ChEBI" id="CHEBI:456216"/>
        <dbReference type="EC" id="2.7.12.1"/>
    </reaction>
</comment>
<feature type="compositionally biased region" description="Polar residues" evidence="12">
    <location>
        <begin position="211"/>
        <end position="249"/>
    </location>
</feature>
<dbReference type="GO" id="GO:0005524">
    <property type="term" value="F:ATP binding"/>
    <property type="evidence" value="ECO:0007669"/>
    <property type="project" value="UniProtKB-UniRule"/>
</dbReference>
<evidence type="ECO:0000256" key="3">
    <source>
        <dbReference type="ARBA" id="ARBA00022679"/>
    </source>
</evidence>
<dbReference type="EC" id="2.7.12.1" evidence="1"/>